<sequence>MGGSEIDMNVGETEVHVARLGAVGDTLRDEWSATSRLLESTAGRLGGGPMGARFRALYHPRDARLHEDTARALADVAHLASAGLAGIATYVDSDQRSAAELAVVRRDS</sequence>
<reference evidence="1 2" key="1">
    <citation type="submission" date="2019-03" db="EMBL/GenBank/DDBJ databases">
        <title>Genomic Encyclopedia of Type Strains, Phase IV (KMG-IV): sequencing the most valuable type-strain genomes for metagenomic binning, comparative biology and taxonomic classification.</title>
        <authorList>
            <person name="Goeker M."/>
        </authorList>
    </citation>
    <scope>NUCLEOTIDE SEQUENCE [LARGE SCALE GENOMIC DNA]</scope>
    <source>
        <strain evidence="1 2">DSM 45934</strain>
    </source>
</reference>
<evidence type="ECO:0000313" key="2">
    <source>
        <dbReference type="Proteomes" id="UP000295680"/>
    </source>
</evidence>
<dbReference type="OrthoDB" id="9970266at2"/>
<evidence type="ECO:0000313" key="1">
    <source>
        <dbReference type="EMBL" id="TCO62133.1"/>
    </source>
</evidence>
<proteinExistence type="predicted"/>
<comment type="caution">
    <text evidence="1">The sequence shown here is derived from an EMBL/GenBank/DDBJ whole genome shotgun (WGS) entry which is preliminary data.</text>
</comment>
<gene>
    <name evidence="1" type="ORF">EV192_102270</name>
</gene>
<organism evidence="1 2">
    <name type="scientific">Actinocrispum wychmicini</name>
    <dbReference type="NCBI Taxonomy" id="1213861"/>
    <lineage>
        <taxon>Bacteria</taxon>
        <taxon>Bacillati</taxon>
        <taxon>Actinomycetota</taxon>
        <taxon>Actinomycetes</taxon>
        <taxon>Pseudonocardiales</taxon>
        <taxon>Pseudonocardiaceae</taxon>
        <taxon>Actinocrispum</taxon>
    </lineage>
</organism>
<keyword evidence="2" id="KW-1185">Reference proteome</keyword>
<name>A0A4R2JPN4_9PSEU</name>
<dbReference type="Proteomes" id="UP000295680">
    <property type="component" value="Unassembled WGS sequence"/>
</dbReference>
<dbReference type="RefSeq" id="WP_132113677.1">
    <property type="nucleotide sequence ID" value="NZ_SLWS01000002.1"/>
</dbReference>
<dbReference type="EMBL" id="SLWS01000002">
    <property type="protein sequence ID" value="TCO62133.1"/>
    <property type="molecule type" value="Genomic_DNA"/>
</dbReference>
<accession>A0A4R2JPN4</accession>
<dbReference type="AlphaFoldDB" id="A0A4R2JPN4"/>
<protein>
    <submittedName>
        <fullName evidence="1">Uncharacterized protein</fullName>
    </submittedName>
</protein>